<feature type="domain" description="Cupin type-2" evidence="2">
    <location>
        <begin position="71"/>
        <end position="139"/>
    </location>
</feature>
<dbReference type="InterPro" id="IPR013096">
    <property type="entry name" value="Cupin_2"/>
</dbReference>
<dbReference type="InterPro" id="IPR014710">
    <property type="entry name" value="RmlC-like_jellyroll"/>
</dbReference>
<dbReference type="Proteomes" id="UP000305398">
    <property type="component" value="Chromosome"/>
</dbReference>
<protein>
    <submittedName>
        <fullName evidence="3">Cupin domain-containing protein</fullName>
    </submittedName>
</protein>
<dbReference type="CDD" id="cd02209">
    <property type="entry name" value="cupin_XRE_C"/>
    <property type="match status" value="1"/>
</dbReference>
<reference evidence="3 4" key="1">
    <citation type="submission" date="2019-06" db="EMBL/GenBank/DDBJ databases">
        <authorList>
            <person name="Srinivasan S."/>
        </authorList>
    </citation>
    <scope>NUCLEOTIDE SEQUENCE [LARGE SCALE GENOMIC DNA]</scope>
    <source>
        <strain evidence="3 4">17J68-5</strain>
    </source>
</reference>
<dbReference type="AlphaFoldDB" id="A0A5B7ZW26"/>
<keyword evidence="1" id="KW-0479">Metal-binding</keyword>
<dbReference type="EMBL" id="CP040896">
    <property type="protein sequence ID" value="QDA59029.1"/>
    <property type="molecule type" value="Genomic_DNA"/>
</dbReference>
<sequence length="151" mass="16506">MTTRERRLVAGTVLVMSLPLALVMAMTRQQPLLSSAAYEWSRMPVTPTAVGEKRTVLDGPTHTLANLEIHVTTLNPGEFAHAAHQHPEEELMVVQEGTVQALVQGAFTKVGPGSVIFQAPNLMHSIQNVGRTRAVYHVIKWRALPTAAQKP</sequence>
<evidence type="ECO:0000256" key="1">
    <source>
        <dbReference type="ARBA" id="ARBA00022723"/>
    </source>
</evidence>
<dbReference type="KEGG" id="hyj:FHG12_02435"/>
<keyword evidence="4" id="KW-1185">Reference proteome</keyword>
<gene>
    <name evidence="3" type="ORF">FHG12_02435</name>
</gene>
<dbReference type="InterPro" id="IPR011051">
    <property type="entry name" value="RmlC_Cupin_sf"/>
</dbReference>
<dbReference type="Gene3D" id="2.60.120.10">
    <property type="entry name" value="Jelly Rolls"/>
    <property type="match status" value="1"/>
</dbReference>
<dbReference type="RefSeq" id="WP_139514104.1">
    <property type="nucleotide sequence ID" value="NZ_CP040896.1"/>
</dbReference>
<dbReference type="PANTHER" id="PTHR35848">
    <property type="entry name" value="OXALATE-BINDING PROTEIN"/>
    <property type="match status" value="1"/>
</dbReference>
<dbReference type="SUPFAM" id="SSF51182">
    <property type="entry name" value="RmlC-like cupins"/>
    <property type="match status" value="1"/>
</dbReference>
<evidence type="ECO:0000259" key="2">
    <source>
        <dbReference type="Pfam" id="PF07883"/>
    </source>
</evidence>
<name>A0A5B7ZW26_9BACT</name>
<accession>A0A5B7ZW26</accession>
<dbReference type="InterPro" id="IPR051610">
    <property type="entry name" value="GPI/OXD"/>
</dbReference>
<dbReference type="Pfam" id="PF07883">
    <property type="entry name" value="Cupin_2"/>
    <property type="match status" value="1"/>
</dbReference>
<organism evidence="3 4">
    <name type="scientific">Hymenobacter jejuensis</name>
    <dbReference type="NCBI Taxonomy" id="2502781"/>
    <lineage>
        <taxon>Bacteria</taxon>
        <taxon>Pseudomonadati</taxon>
        <taxon>Bacteroidota</taxon>
        <taxon>Cytophagia</taxon>
        <taxon>Cytophagales</taxon>
        <taxon>Hymenobacteraceae</taxon>
        <taxon>Hymenobacter</taxon>
    </lineage>
</organism>
<dbReference type="OrthoDB" id="1413132at2"/>
<dbReference type="GO" id="GO:0046872">
    <property type="term" value="F:metal ion binding"/>
    <property type="evidence" value="ECO:0007669"/>
    <property type="project" value="UniProtKB-KW"/>
</dbReference>
<evidence type="ECO:0000313" key="4">
    <source>
        <dbReference type="Proteomes" id="UP000305398"/>
    </source>
</evidence>
<proteinExistence type="predicted"/>
<dbReference type="PANTHER" id="PTHR35848:SF6">
    <property type="entry name" value="CUPIN TYPE-2 DOMAIN-CONTAINING PROTEIN"/>
    <property type="match status" value="1"/>
</dbReference>
<evidence type="ECO:0000313" key="3">
    <source>
        <dbReference type="EMBL" id="QDA59029.1"/>
    </source>
</evidence>